<evidence type="ECO:0000313" key="1">
    <source>
        <dbReference type="EMBL" id="KAI8542719.1"/>
    </source>
</evidence>
<organism evidence="1 2">
    <name type="scientific">Rhododendron molle</name>
    <name type="common">Chinese azalea</name>
    <name type="synonym">Azalea mollis</name>
    <dbReference type="NCBI Taxonomy" id="49168"/>
    <lineage>
        <taxon>Eukaryota</taxon>
        <taxon>Viridiplantae</taxon>
        <taxon>Streptophyta</taxon>
        <taxon>Embryophyta</taxon>
        <taxon>Tracheophyta</taxon>
        <taxon>Spermatophyta</taxon>
        <taxon>Magnoliopsida</taxon>
        <taxon>eudicotyledons</taxon>
        <taxon>Gunneridae</taxon>
        <taxon>Pentapetalae</taxon>
        <taxon>asterids</taxon>
        <taxon>Ericales</taxon>
        <taxon>Ericaceae</taxon>
        <taxon>Ericoideae</taxon>
        <taxon>Rhodoreae</taxon>
        <taxon>Rhododendron</taxon>
    </lineage>
</organism>
<evidence type="ECO:0000313" key="2">
    <source>
        <dbReference type="Proteomes" id="UP001062846"/>
    </source>
</evidence>
<accession>A0ACC0MQ19</accession>
<comment type="caution">
    <text evidence="1">The sequence shown here is derived from an EMBL/GenBank/DDBJ whole genome shotgun (WGS) entry which is preliminary data.</text>
</comment>
<gene>
    <name evidence="1" type="ORF">RHMOL_Rhmol08G0161000</name>
</gene>
<name>A0ACC0MQ19_RHOML</name>
<proteinExistence type="predicted"/>
<reference evidence="1" key="1">
    <citation type="submission" date="2022-02" db="EMBL/GenBank/DDBJ databases">
        <title>Plant Genome Project.</title>
        <authorList>
            <person name="Zhang R.-G."/>
        </authorList>
    </citation>
    <scope>NUCLEOTIDE SEQUENCE</scope>
    <source>
        <strain evidence="1">AT1</strain>
    </source>
</reference>
<dbReference type="EMBL" id="CM046395">
    <property type="protein sequence ID" value="KAI8542719.1"/>
    <property type="molecule type" value="Genomic_DNA"/>
</dbReference>
<sequence length="1086" mass="122697">MLEIVGVTSTELTFNAAFAFIESENEDNYTWVLDKLKGIMDVDALPNVIVTDRELALMNAIRSVFPDARNLLCRFHIGKNVLAKCMKMFDDKMWEEFSCSWGLVVLSASAEQYEERLRALKRDFKMVPAALEYLEKNWLEPYKERAESAHATLKLQLQHSQCNFDSIWEKIHRLILLQETEVRGSFEKSLTCMQHDFRIPLFDSLRGVVSKNAMTFVLVASHQVQWLVESNSACGCALRKTNGLPCAHEIAPYKMGNIPIPLDLIHDHWKRLSLLLPQVDVSLGETVKADFEIFYNRFMNESHAGQLHLPSKLKEVFHLECTTLLEPKQKVKTRGRPSTKEKNAKKVKNATKLWHSTHRDPSKFEHVLASLENGNPKAVKMTPRRNPEAQLVAPQASLQSVKDVNDKPRCNPKVQAVAPQASLQSVEGCKRETTLQSNGPTRCTTSLPVDDVKRKSQRNSRAKAKAAHASTSDFINQFPKAIRPYIESVKDVEFDGNCGFQTISAFMKEDCGGEHGWKEDMEEHEEIITEGPVDRSLLRFQEFHHSHAIWKNNGERPLDCKPIVVQRSEARLKKLKPPEELVAQYIRQAGFGGLLDMPFISIDLALVTALLERWRLETHTFHFLTGEWTVTLQDVEVLLGVPVDGEPVVGTILKKKEWNGLCERLLGAVLDQTRKEIKGGKISLTWLRARFKGHLKPGYTDENIRQQARGYILQLIGGILMLDYSGSYVHLCYLTLLDDLSIVRSWGSACLGNLYHYLCHGCKHGSDNVGGPFILLQLWAWERFPYLALKLLGKRFRPPGIWMAKVPLICFPFVRNHIPNRVMRQFGFLRTIPDACDCTQPPHGKDFKSGAKNYSVKYRAQVNMWNNRLHHVVPHGGVDLPDSVAYPNNDPYVLWYNRITIRYYGLIERLRTMDPLHLDVVRNIGDQGVACLGNLEKWLQKRPPIKPVAEQQNGGNYEDQHAELVEPQNVASGTEHGQPDATPVTHTEHTGTGSVQNGSGSLHEGGGIGSCSLLTLLRSAEGYPLTPMLEGSPSSMHVVIHSPVSQTWFDMADLASADTTLVHMPTDKRRKRFDGDHGCPIGRDVT</sequence>
<dbReference type="Proteomes" id="UP001062846">
    <property type="component" value="Chromosome 8"/>
</dbReference>
<protein>
    <submittedName>
        <fullName evidence="1">Uncharacterized protein</fullName>
    </submittedName>
</protein>
<keyword evidence="2" id="KW-1185">Reference proteome</keyword>